<sequence>MVEDKIRAELESLGAPQHEPGLCALAITLAARLDEAGSRDSSALSRELRETVAKIKTSVQNAETGKESRLDDLAARRAARASGTADSELPTSGEHGGG</sequence>
<dbReference type="Proteomes" id="UP000317422">
    <property type="component" value="Unassembled WGS sequence"/>
</dbReference>
<comment type="caution">
    <text evidence="2">The sequence shown here is derived from an EMBL/GenBank/DDBJ whole genome shotgun (WGS) entry which is preliminary data.</text>
</comment>
<feature type="region of interest" description="Disordered" evidence="1">
    <location>
        <begin position="58"/>
        <end position="98"/>
    </location>
</feature>
<organism evidence="2 3">
    <name type="scientific">Haloactinospora alba</name>
    <dbReference type="NCBI Taxonomy" id="405555"/>
    <lineage>
        <taxon>Bacteria</taxon>
        <taxon>Bacillati</taxon>
        <taxon>Actinomycetota</taxon>
        <taxon>Actinomycetes</taxon>
        <taxon>Streptosporangiales</taxon>
        <taxon>Nocardiopsidaceae</taxon>
        <taxon>Haloactinospora</taxon>
    </lineage>
</organism>
<dbReference type="RefSeq" id="WP_141921837.1">
    <property type="nucleotide sequence ID" value="NZ_VFQC01000001.1"/>
</dbReference>
<dbReference type="OrthoDB" id="4321817at2"/>
<reference evidence="2 3" key="1">
    <citation type="submission" date="2019-06" db="EMBL/GenBank/DDBJ databases">
        <title>Sequencing the genomes of 1000 actinobacteria strains.</title>
        <authorList>
            <person name="Klenk H.-P."/>
        </authorList>
    </citation>
    <scope>NUCLEOTIDE SEQUENCE [LARGE SCALE GENOMIC DNA]</scope>
    <source>
        <strain evidence="2 3">DSM 45015</strain>
    </source>
</reference>
<name>A0A543NFI8_9ACTN</name>
<feature type="compositionally biased region" description="Basic and acidic residues" evidence="1">
    <location>
        <begin position="64"/>
        <end position="75"/>
    </location>
</feature>
<keyword evidence="3" id="KW-1185">Reference proteome</keyword>
<dbReference type="AlphaFoldDB" id="A0A543NFI8"/>
<evidence type="ECO:0000313" key="3">
    <source>
        <dbReference type="Proteomes" id="UP000317422"/>
    </source>
</evidence>
<evidence type="ECO:0000313" key="2">
    <source>
        <dbReference type="EMBL" id="TQN30604.1"/>
    </source>
</evidence>
<evidence type="ECO:0000256" key="1">
    <source>
        <dbReference type="SAM" id="MobiDB-lite"/>
    </source>
</evidence>
<dbReference type="EMBL" id="VFQC01000001">
    <property type="protein sequence ID" value="TQN30604.1"/>
    <property type="molecule type" value="Genomic_DNA"/>
</dbReference>
<gene>
    <name evidence="2" type="ORF">FHX37_0486</name>
</gene>
<proteinExistence type="predicted"/>
<accession>A0A543NFI8</accession>
<protein>
    <submittedName>
        <fullName evidence="2">Uncharacterized protein</fullName>
    </submittedName>
</protein>